<feature type="transmembrane region" description="Helical" evidence="2">
    <location>
        <begin position="67"/>
        <end position="85"/>
    </location>
</feature>
<keyword evidence="2" id="KW-0812">Transmembrane</keyword>
<protein>
    <submittedName>
        <fullName evidence="3">Uncharacterized protein</fullName>
    </submittedName>
</protein>
<accession>A0A0V0J485</accession>
<reference evidence="3" key="1">
    <citation type="submission" date="2016-01" db="EMBL/GenBank/DDBJ databases">
        <title>Reference transcriptome for the parasite Schistocephalus solidus: insights into the molecular evolution of parasitism.</title>
        <authorList>
            <person name="Hebert F.O."/>
            <person name="Grambauer S."/>
            <person name="Barber I."/>
            <person name="Landry C.R."/>
            <person name="Aubin-Horth N."/>
        </authorList>
    </citation>
    <scope>NUCLEOTIDE SEQUENCE</scope>
</reference>
<dbReference type="AlphaFoldDB" id="A0A0V0J485"/>
<evidence type="ECO:0000256" key="1">
    <source>
        <dbReference type="SAM" id="MobiDB-lite"/>
    </source>
</evidence>
<feature type="region of interest" description="Disordered" evidence="1">
    <location>
        <begin position="170"/>
        <end position="192"/>
    </location>
</feature>
<evidence type="ECO:0000313" key="3">
    <source>
        <dbReference type="EMBL" id="JAP60370.1"/>
    </source>
</evidence>
<proteinExistence type="predicted"/>
<evidence type="ECO:0000256" key="2">
    <source>
        <dbReference type="SAM" id="Phobius"/>
    </source>
</evidence>
<feature type="transmembrane region" description="Helical" evidence="2">
    <location>
        <begin position="106"/>
        <end position="124"/>
    </location>
</feature>
<name>A0A0V0J485_SCHSO</name>
<gene>
    <name evidence="3" type="ORF">TR144062</name>
</gene>
<keyword evidence="2" id="KW-0472">Membrane</keyword>
<dbReference type="PROSITE" id="PS51257">
    <property type="entry name" value="PROKAR_LIPOPROTEIN"/>
    <property type="match status" value="1"/>
</dbReference>
<feature type="transmembrane region" description="Helical" evidence="2">
    <location>
        <begin position="144"/>
        <end position="163"/>
    </location>
</feature>
<organism evidence="3">
    <name type="scientific">Schistocephalus solidus</name>
    <name type="common">Tapeworm</name>
    <dbReference type="NCBI Taxonomy" id="70667"/>
    <lineage>
        <taxon>Eukaryota</taxon>
        <taxon>Metazoa</taxon>
        <taxon>Spiralia</taxon>
        <taxon>Lophotrochozoa</taxon>
        <taxon>Platyhelminthes</taxon>
        <taxon>Cestoda</taxon>
        <taxon>Eucestoda</taxon>
        <taxon>Diphyllobothriidea</taxon>
        <taxon>Diphyllobothriidae</taxon>
        <taxon>Schistocephalus</taxon>
    </lineage>
</organism>
<keyword evidence="2" id="KW-1133">Transmembrane helix</keyword>
<dbReference type="EMBL" id="GEEE01002855">
    <property type="protein sequence ID" value="JAP60370.1"/>
    <property type="molecule type" value="Transcribed_RNA"/>
</dbReference>
<feature type="transmembrane region" description="Helical" evidence="2">
    <location>
        <begin position="12"/>
        <end position="36"/>
    </location>
</feature>
<feature type="non-terminal residue" evidence="3">
    <location>
        <position position="236"/>
    </location>
</feature>
<sequence length="236" mass="25792">MMSCHHRIAYIFLCVLHILLLIALLFTIIACGSIYLECEKCNAIIPNNFNGCKFNLTDNGKIAPGKIVFLVGVVLSVVALVLILRDVCKCSSIKKWKKPVKKNFKWIFVVLLLTAIMVIASSILEKQFDRIKAADKKLQDILPILTAVFVAGEAILVLCMLCCKPADKEDNGDDDNNEQNNVRNHKTDGGDSRGAAALGGGNSIIHVFLNIPGLLGSEGKDSNLFKRLHGMALSNV</sequence>